<name>A0A372IR36_9BACT</name>
<dbReference type="SUPFAM" id="SSF69255">
    <property type="entry name" value="gp5 N-terminal domain-like"/>
    <property type="match status" value="1"/>
</dbReference>
<dbReference type="PANTHER" id="PTHR32305">
    <property type="match status" value="1"/>
</dbReference>
<evidence type="ECO:0000256" key="3">
    <source>
        <dbReference type="ARBA" id="ARBA00022525"/>
    </source>
</evidence>
<reference evidence="7 8" key="1">
    <citation type="submission" date="2018-08" db="EMBL/GenBank/DDBJ databases">
        <title>Acidipila sp. 4G-K13, an acidobacterium isolated from forest soil.</title>
        <authorList>
            <person name="Gao Z.-H."/>
            <person name="Qiu L.-H."/>
        </authorList>
    </citation>
    <scope>NUCLEOTIDE SEQUENCE [LARGE SCALE GENOMIC DNA]</scope>
    <source>
        <strain evidence="7 8">4G-K13</strain>
    </source>
</reference>
<dbReference type="InterPro" id="IPR017847">
    <property type="entry name" value="T6SS_RhsGE_Vgr_subset"/>
</dbReference>
<dbReference type="Pfam" id="PF05954">
    <property type="entry name" value="Phage_GPD"/>
    <property type="match status" value="1"/>
</dbReference>
<feature type="compositionally biased region" description="Low complexity" evidence="4">
    <location>
        <begin position="703"/>
        <end position="721"/>
    </location>
</feature>
<feature type="region of interest" description="Disordered" evidence="4">
    <location>
        <begin position="691"/>
        <end position="728"/>
    </location>
</feature>
<organism evidence="7 8">
    <name type="scientific">Paracidobacterium acidisoli</name>
    <dbReference type="NCBI Taxonomy" id="2303751"/>
    <lineage>
        <taxon>Bacteria</taxon>
        <taxon>Pseudomonadati</taxon>
        <taxon>Acidobacteriota</taxon>
        <taxon>Terriglobia</taxon>
        <taxon>Terriglobales</taxon>
        <taxon>Acidobacteriaceae</taxon>
        <taxon>Paracidobacterium</taxon>
    </lineage>
</organism>
<evidence type="ECO:0000256" key="4">
    <source>
        <dbReference type="SAM" id="MobiDB-lite"/>
    </source>
</evidence>
<dbReference type="SUPFAM" id="SSF69349">
    <property type="entry name" value="Phage fibre proteins"/>
    <property type="match status" value="1"/>
</dbReference>
<proteinExistence type="inferred from homology"/>
<dbReference type="Gene3D" id="4.10.220.110">
    <property type="match status" value="1"/>
</dbReference>
<feature type="domain" description="Gp5/Type VI secretion system Vgr C-terminal trimerisation" evidence="6">
    <location>
        <begin position="488"/>
        <end position="565"/>
    </location>
</feature>
<protein>
    <submittedName>
        <fullName evidence="7">Type VI secretion system tip protein VgrG</fullName>
    </submittedName>
</protein>
<dbReference type="EMBL" id="QVQT01000002">
    <property type="protein sequence ID" value="RFU17348.1"/>
    <property type="molecule type" value="Genomic_DNA"/>
</dbReference>
<evidence type="ECO:0000313" key="8">
    <source>
        <dbReference type="Proteomes" id="UP000264702"/>
    </source>
</evidence>
<dbReference type="AlphaFoldDB" id="A0A372IR36"/>
<dbReference type="InterPro" id="IPR037026">
    <property type="entry name" value="Vgr_OB-fold_dom_sf"/>
</dbReference>
<evidence type="ECO:0000313" key="7">
    <source>
        <dbReference type="EMBL" id="RFU17348.1"/>
    </source>
</evidence>
<dbReference type="Pfam" id="PF22178">
    <property type="entry name" value="Gp5_trimer_C"/>
    <property type="match status" value="1"/>
</dbReference>
<dbReference type="Gene3D" id="2.30.110.50">
    <property type="match status" value="1"/>
</dbReference>
<keyword evidence="3" id="KW-0964">Secreted</keyword>
<dbReference type="SUPFAM" id="SSF69279">
    <property type="entry name" value="Phage tail proteins"/>
    <property type="match status" value="2"/>
</dbReference>
<comment type="similarity">
    <text evidence="2">Belongs to the VgrG protein family.</text>
</comment>
<dbReference type="NCBIfam" id="TIGR01646">
    <property type="entry name" value="vgr_GE"/>
    <property type="match status" value="1"/>
</dbReference>
<keyword evidence="8" id="KW-1185">Reference proteome</keyword>
<evidence type="ECO:0000259" key="5">
    <source>
        <dbReference type="Pfam" id="PF04717"/>
    </source>
</evidence>
<dbReference type="OrthoDB" id="7033094at2"/>
<dbReference type="RefSeq" id="WP_117298096.1">
    <property type="nucleotide sequence ID" value="NZ_QVQT02000002.1"/>
</dbReference>
<dbReference type="PANTHER" id="PTHR32305:SF15">
    <property type="entry name" value="PROTEIN RHSA-RELATED"/>
    <property type="match status" value="1"/>
</dbReference>
<dbReference type="InterPro" id="IPR006531">
    <property type="entry name" value="Gp5/Vgr_OB"/>
</dbReference>
<accession>A0A372IR36</accession>
<comment type="caution">
    <text evidence="7">The sequence shown here is derived from an EMBL/GenBank/DDBJ whole genome shotgun (WGS) entry which is preliminary data.</text>
</comment>
<gene>
    <name evidence="7" type="primary">tssI</name>
    <name evidence="7" type="ORF">D0Y96_04070</name>
</gene>
<evidence type="ECO:0000259" key="6">
    <source>
        <dbReference type="Pfam" id="PF22178"/>
    </source>
</evidence>
<dbReference type="Gene3D" id="2.40.50.230">
    <property type="entry name" value="Gp5 N-terminal domain"/>
    <property type="match status" value="1"/>
</dbReference>
<dbReference type="InterPro" id="IPR006533">
    <property type="entry name" value="T6SS_Vgr_RhsGE"/>
</dbReference>
<sequence length="728" mass="80206">MANYTHDERLLTFTSSLGKDILLIESVSGAEAISELFHYKVELLAPVQTAIDPKKIIGTKVTIGIQAADSGGQRYINGIVSGFEFTGGDEELNSYCAYVVPGLWLLTLNTDTRVFQDKTVTDVIKAVLSKYNISPAVETSVSYTPMEYCTQYRETDFDFISRLMEQHGVFYFFKHTQNDHTMTLQDTSSKLSACAIQDSYRYAPEENLKEGFYDFVVQKFRSRTSLVTGHHLAWDYSFIRYKTLPDPLADATTSGPLGANNHEEYDYAVSAAAYLKKEASDTKISDLATFIGKIRKEECDASAVIVEGSSNAVPLQTGYSFSLTEYPQNSLNAKYLTTRVEHAVRQLPSYRTRGRAASSPYSNTFTAIPFSTPFRAPFRVKKPAVNGMHTGKVVVPSGEESYMDKYGRVCVQFFWDRLRKPNTTDNTLLRVAQQWAGKGWGTYFWPRVDDEVLVDFIEGDPDQPIVVGSVYNGVNMPKYDPAGQYTLSGILSRSSKNGAAANANELRFEDLKGSEQIYMNAERDYDLHVEHDWHTLVGNEEHRKITANQYEEVDGESHILIKKKKLEENDDEAHLNVKSNQIVQVGADKSEGITGNLKLKIGQDSNIDVGQNLNEKIGMNYSSNVGMNQYSKAGMVYVVDSGQEVHIKGGMNVVIEGGLGVCLSGPGGFVSIDPSGVTIQGMLVKINSGGAALQGSPAQTQDPQAPGSPTAPTAPTFPGDDPYSKASS</sequence>
<evidence type="ECO:0000256" key="2">
    <source>
        <dbReference type="ARBA" id="ARBA00005558"/>
    </source>
</evidence>
<dbReference type="Pfam" id="PF04717">
    <property type="entry name" value="Phage_base_V"/>
    <property type="match status" value="1"/>
</dbReference>
<dbReference type="Proteomes" id="UP000264702">
    <property type="component" value="Unassembled WGS sequence"/>
</dbReference>
<dbReference type="InterPro" id="IPR050708">
    <property type="entry name" value="T6SS_VgrG/RHS"/>
</dbReference>
<evidence type="ECO:0000256" key="1">
    <source>
        <dbReference type="ARBA" id="ARBA00004613"/>
    </source>
</evidence>
<comment type="subcellular location">
    <subcellularLocation>
        <location evidence="1">Secreted</location>
    </subcellularLocation>
</comment>
<feature type="domain" description="Gp5/Type VI secretion system Vgr protein OB-fold" evidence="5">
    <location>
        <begin position="403"/>
        <end position="471"/>
    </location>
</feature>
<dbReference type="NCBIfam" id="TIGR03361">
    <property type="entry name" value="VI_Rhs_Vgr"/>
    <property type="match status" value="1"/>
</dbReference>
<dbReference type="Gene3D" id="3.55.50.10">
    <property type="entry name" value="Baseplate protein-like domains"/>
    <property type="match status" value="1"/>
</dbReference>
<dbReference type="GO" id="GO:0005576">
    <property type="term" value="C:extracellular region"/>
    <property type="evidence" value="ECO:0007669"/>
    <property type="project" value="UniProtKB-SubCell"/>
</dbReference>
<dbReference type="InterPro" id="IPR054030">
    <property type="entry name" value="Gp5_Vgr_C"/>
</dbReference>